<evidence type="ECO:0000313" key="3">
    <source>
        <dbReference type="Proteomes" id="UP000250266"/>
    </source>
</evidence>
<proteinExistence type="predicted"/>
<feature type="compositionally biased region" description="Basic residues" evidence="1">
    <location>
        <begin position="133"/>
        <end position="143"/>
    </location>
</feature>
<reference evidence="2 3" key="1">
    <citation type="journal article" date="2016" name="Nat. Commun.">
        <title>Ectomycorrhizal ecology is imprinted in the genome of the dominant symbiotic fungus Cenococcum geophilum.</title>
        <authorList>
            <consortium name="DOE Joint Genome Institute"/>
            <person name="Peter M."/>
            <person name="Kohler A."/>
            <person name="Ohm R.A."/>
            <person name="Kuo A."/>
            <person name="Krutzmann J."/>
            <person name="Morin E."/>
            <person name="Arend M."/>
            <person name="Barry K.W."/>
            <person name="Binder M."/>
            <person name="Choi C."/>
            <person name="Clum A."/>
            <person name="Copeland A."/>
            <person name="Grisel N."/>
            <person name="Haridas S."/>
            <person name="Kipfer T."/>
            <person name="LaButti K."/>
            <person name="Lindquist E."/>
            <person name="Lipzen A."/>
            <person name="Maire R."/>
            <person name="Meier B."/>
            <person name="Mihaltcheva S."/>
            <person name="Molinier V."/>
            <person name="Murat C."/>
            <person name="Poggeler S."/>
            <person name="Quandt C.A."/>
            <person name="Sperisen C."/>
            <person name="Tritt A."/>
            <person name="Tisserant E."/>
            <person name="Crous P.W."/>
            <person name="Henrissat B."/>
            <person name="Nehls U."/>
            <person name="Egli S."/>
            <person name="Spatafora J.W."/>
            <person name="Grigoriev I.V."/>
            <person name="Martin F.M."/>
        </authorList>
    </citation>
    <scope>NUCLEOTIDE SEQUENCE [LARGE SCALE GENOMIC DNA]</scope>
    <source>
        <strain evidence="2 3">CBS 459.81</strain>
    </source>
</reference>
<evidence type="ECO:0000256" key="1">
    <source>
        <dbReference type="SAM" id="MobiDB-lite"/>
    </source>
</evidence>
<name>A0A8E2JKL3_9PEZI</name>
<sequence>MPALNKDPSYQEYQALTENGEYDIGIGELFCRVDVADEGDPVELCEHDRPFSHTGNLRAHVTKVHKLTLAQVHKGTSSGEENLEAKKFYKKVMARHHQLEKEYDPASPDATGEATGVPDAPITPSKAAPKEKSRPHRPKIPRKKNGEINRIQARKQAGITGKWCTMCKDGKRSCPDSENYSSCLVWNYFSDDSDGEDIDAVEV</sequence>
<protein>
    <submittedName>
        <fullName evidence="2">Uncharacterized protein</fullName>
    </submittedName>
</protein>
<dbReference type="Proteomes" id="UP000250266">
    <property type="component" value="Unassembled WGS sequence"/>
</dbReference>
<dbReference type="AlphaFoldDB" id="A0A8E2JKL3"/>
<gene>
    <name evidence="2" type="ORF">K432DRAFT_421727</name>
</gene>
<feature type="region of interest" description="Disordered" evidence="1">
    <location>
        <begin position="99"/>
        <end position="152"/>
    </location>
</feature>
<keyword evidence="3" id="KW-1185">Reference proteome</keyword>
<dbReference type="OrthoDB" id="3437279at2759"/>
<organism evidence="2 3">
    <name type="scientific">Lepidopterella palustris CBS 459.81</name>
    <dbReference type="NCBI Taxonomy" id="1314670"/>
    <lineage>
        <taxon>Eukaryota</taxon>
        <taxon>Fungi</taxon>
        <taxon>Dikarya</taxon>
        <taxon>Ascomycota</taxon>
        <taxon>Pezizomycotina</taxon>
        <taxon>Dothideomycetes</taxon>
        <taxon>Pleosporomycetidae</taxon>
        <taxon>Mytilinidiales</taxon>
        <taxon>Argynnaceae</taxon>
        <taxon>Lepidopterella</taxon>
    </lineage>
</organism>
<accession>A0A8E2JKL3</accession>
<evidence type="ECO:0000313" key="2">
    <source>
        <dbReference type="EMBL" id="OCK85459.1"/>
    </source>
</evidence>
<dbReference type="EMBL" id="KV744818">
    <property type="protein sequence ID" value="OCK85459.1"/>
    <property type="molecule type" value="Genomic_DNA"/>
</dbReference>